<dbReference type="PANTHER" id="PTHR21362:SF1">
    <property type="entry name" value="ACROSIN-BINDING PROTEIN"/>
    <property type="match status" value="1"/>
</dbReference>
<dbReference type="Proteomes" id="UP000190648">
    <property type="component" value="Unassembled WGS sequence"/>
</dbReference>
<reference evidence="11 12" key="1">
    <citation type="submission" date="2016-02" db="EMBL/GenBank/DDBJ databases">
        <title>Band-tailed pigeon sequencing and assembly.</title>
        <authorList>
            <person name="Soares A.E."/>
            <person name="Novak B.J."/>
            <person name="Rice E.S."/>
            <person name="O'Connell B."/>
            <person name="Chang D."/>
            <person name="Weber S."/>
            <person name="Shapiro B."/>
        </authorList>
    </citation>
    <scope>NUCLEOTIDE SEQUENCE [LARGE SCALE GENOMIC DNA]</scope>
    <source>
        <strain evidence="11">BTP2013</strain>
        <tissue evidence="11">Blood</tissue>
    </source>
</reference>
<organism evidence="11 12">
    <name type="scientific">Patagioenas fasciata monilis</name>
    <dbReference type="NCBI Taxonomy" id="372326"/>
    <lineage>
        <taxon>Eukaryota</taxon>
        <taxon>Metazoa</taxon>
        <taxon>Chordata</taxon>
        <taxon>Craniata</taxon>
        <taxon>Vertebrata</taxon>
        <taxon>Euteleostomi</taxon>
        <taxon>Archelosauria</taxon>
        <taxon>Archosauria</taxon>
        <taxon>Dinosauria</taxon>
        <taxon>Saurischia</taxon>
        <taxon>Theropoda</taxon>
        <taxon>Coelurosauria</taxon>
        <taxon>Aves</taxon>
        <taxon>Neognathae</taxon>
        <taxon>Neoaves</taxon>
        <taxon>Columbimorphae</taxon>
        <taxon>Columbiformes</taxon>
        <taxon>Columbidae</taxon>
        <taxon>Patagioenas</taxon>
    </lineage>
</organism>
<sequence>MWACLVLSVLLGWGCIAGRKAQQPGTPLSDQEYRQFFMSLQAAGRVRTACLLRLLYGCQNPLVQRLDKYENHGAIPEGPICSELPGNPFFPNFCTFSLYRCTRKWYFIKRTACPGELGRTQASNDMAMSSDAISSSILRPQLLFPMSPATAQPAYSITDTKIVVIPASSPESKNTQPNPSDPHATEVTARGQQQGRLPTSDIQDLLLRLQDTYVQSSAQTLQWLLTMGNAARETDVRAAALRLLADLNNARMSQRPASTDTWHRRKK</sequence>
<evidence type="ECO:0000256" key="1">
    <source>
        <dbReference type="ARBA" id="ARBA00004218"/>
    </source>
</evidence>
<comment type="caution">
    <text evidence="11">The sequence shown here is derived from an EMBL/GenBank/DDBJ whole genome shotgun (WGS) entry which is preliminary data.</text>
</comment>
<dbReference type="EMBL" id="LSYS01004200">
    <property type="protein sequence ID" value="OPJ80599.1"/>
    <property type="molecule type" value="Genomic_DNA"/>
</dbReference>
<protein>
    <recommendedName>
        <fullName evidence="2">Acrosin-binding protein</fullName>
    </recommendedName>
    <alternativeName>
        <fullName evidence="6">Acrosin-binding protein, 60 kDa form</fullName>
    </alternativeName>
    <alternativeName>
        <fullName evidence="7">Proacrosin-binding protein sp32</fullName>
    </alternativeName>
</protein>
<comment type="function">
    <text evidence="8">Acrosomal protein that maintains proacrosin (pro-ACR) as an enzymatically inactive zymogen in the acrosome. Involved also in the acrosome formation.</text>
</comment>
<accession>A0A1V4K823</accession>
<keyword evidence="3" id="KW-0597">Phosphoprotein</keyword>
<dbReference type="PANTHER" id="PTHR21362">
    <property type="entry name" value="ACROSIN-BINDING PROTEIN"/>
    <property type="match status" value="1"/>
</dbReference>
<dbReference type="GO" id="GO:0001669">
    <property type="term" value="C:acrosomal vesicle"/>
    <property type="evidence" value="ECO:0007669"/>
    <property type="project" value="UniProtKB-SubCell"/>
</dbReference>
<keyword evidence="4 10" id="KW-0732">Signal</keyword>
<evidence type="ECO:0000256" key="7">
    <source>
        <dbReference type="ARBA" id="ARBA00033453"/>
    </source>
</evidence>
<evidence type="ECO:0000256" key="10">
    <source>
        <dbReference type="SAM" id="SignalP"/>
    </source>
</evidence>
<evidence type="ECO:0000256" key="3">
    <source>
        <dbReference type="ARBA" id="ARBA00022553"/>
    </source>
</evidence>
<feature type="chain" id="PRO_5013161178" description="Acrosin-binding protein" evidence="10">
    <location>
        <begin position="19"/>
        <end position="267"/>
    </location>
</feature>
<dbReference type="Pfam" id="PF07222">
    <property type="entry name" value="PBP_sp32"/>
    <property type="match status" value="1"/>
</dbReference>
<keyword evidence="5" id="KW-0968">Cytoplasmic vesicle</keyword>
<feature type="compositionally biased region" description="Polar residues" evidence="9">
    <location>
        <begin position="169"/>
        <end position="178"/>
    </location>
</feature>
<dbReference type="GO" id="GO:0005634">
    <property type="term" value="C:nucleus"/>
    <property type="evidence" value="ECO:0007669"/>
    <property type="project" value="TreeGrafter"/>
</dbReference>
<evidence type="ECO:0000313" key="12">
    <source>
        <dbReference type="Proteomes" id="UP000190648"/>
    </source>
</evidence>
<feature type="region of interest" description="Disordered" evidence="9">
    <location>
        <begin position="168"/>
        <end position="197"/>
    </location>
</feature>
<feature type="signal peptide" evidence="10">
    <location>
        <begin position="1"/>
        <end position="18"/>
    </location>
</feature>
<evidence type="ECO:0000256" key="8">
    <source>
        <dbReference type="ARBA" id="ARBA00045517"/>
    </source>
</evidence>
<dbReference type="InterPro" id="IPR009865">
    <property type="entry name" value="Proacrosin-bd"/>
</dbReference>
<proteinExistence type="predicted"/>
<keyword evidence="12" id="KW-1185">Reference proteome</keyword>
<evidence type="ECO:0000256" key="6">
    <source>
        <dbReference type="ARBA" id="ARBA00032734"/>
    </source>
</evidence>
<evidence type="ECO:0000256" key="4">
    <source>
        <dbReference type="ARBA" id="ARBA00022729"/>
    </source>
</evidence>
<dbReference type="OrthoDB" id="9009946at2759"/>
<evidence type="ECO:0000313" key="11">
    <source>
        <dbReference type="EMBL" id="OPJ80599.1"/>
    </source>
</evidence>
<comment type="subcellular location">
    <subcellularLocation>
        <location evidence="1">Cytoplasmic vesicle</location>
        <location evidence="1">Secretory vesicle</location>
        <location evidence="1">Acrosome</location>
    </subcellularLocation>
</comment>
<gene>
    <name evidence="11" type="ORF">AV530_010872</name>
</gene>
<name>A0A1V4K823_PATFA</name>
<evidence type="ECO:0000256" key="5">
    <source>
        <dbReference type="ARBA" id="ARBA00023329"/>
    </source>
</evidence>
<evidence type="ECO:0000256" key="2">
    <source>
        <dbReference type="ARBA" id="ARBA00018940"/>
    </source>
</evidence>
<dbReference type="AlphaFoldDB" id="A0A1V4K823"/>
<evidence type="ECO:0000256" key="9">
    <source>
        <dbReference type="SAM" id="MobiDB-lite"/>
    </source>
</evidence>